<dbReference type="RefSeq" id="WP_073538808.1">
    <property type="nucleotide sequence ID" value="NZ_CP018335.1"/>
</dbReference>
<dbReference type="Pfam" id="PF09582">
    <property type="entry name" value="AnfO_nitrog"/>
    <property type="match status" value="1"/>
</dbReference>
<proteinExistence type="predicted"/>
<reference evidence="1 2" key="1">
    <citation type="submission" date="2016-12" db="EMBL/GenBank/DDBJ databases">
        <title>Complete genome sequence of Clostridium kluyveri JZZ isolated from the pit mud of a Chinese flavor liquor-making factory.</title>
        <authorList>
            <person name="Wang Y."/>
        </authorList>
    </citation>
    <scope>NUCLEOTIDE SEQUENCE [LARGE SCALE GENOMIC DNA]</scope>
    <source>
        <strain evidence="1 2">JZZ</strain>
    </source>
</reference>
<dbReference type="InterPro" id="IPR014287">
    <property type="entry name" value="Nase_Fe-Fe_AnfO"/>
</dbReference>
<dbReference type="Proteomes" id="UP000184604">
    <property type="component" value="Chromosome"/>
</dbReference>
<organism evidence="1 2">
    <name type="scientific">Clostridium kluyveri</name>
    <dbReference type="NCBI Taxonomy" id="1534"/>
    <lineage>
        <taxon>Bacteria</taxon>
        <taxon>Bacillati</taxon>
        <taxon>Bacillota</taxon>
        <taxon>Clostridia</taxon>
        <taxon>Eubacteriales</taxon>
        <taxon>Clostridiaceae</taxon>
        <taxon>Clostridium</taxon>
    </lineage>
</organism>
<dbReference type="OrthoDB" id="200286at2"/>
<gene>
    <name evidence="1" type="ORF">BS101_10660</name>
</gene>
<dbReference type="AlphaFoldDB" id="A0A1L5F867"/>
<sequence length="212" mass="24736">MNKEIAVLENDNGEIASFLEPGVVKIYTKQDKDWKIKDEIIFSIYKITDVNLIRERIIKMVESLGQCKIFVGRKIGGIPYSILERFEVNSWEITGRPYEFLDHVMETEEDEERKLLKSSPQSQDKCVCEPVKIGQEGHYFLDLIKVQQQNPNITTKQILLPFFKNQTFSELVINCSHVPKWFEKKLDNFGLKADVEIEEKGRLKVTVKYKTC</sequence>
<name>A0A1L5F867_CLOKL</name>
<dbReference type="EMBL" id="CP018335">
    <property type="protein sequence ID" value="APM39173.1"/>
    <property type="molecule type" value="Genomic_DNA"/>
</dbReference>
<dbReference type="NCBIfam" id="TIGR02940">
    <property type="entry name" value="anfO_nitrog"/>
    <property type="match status" value="1"/>
</dbReference>
<protein>
    <submittedName>
        <fullName evidence="1">Fe-only nitrogenase accessory protein AnfO</fullName>
    </submittedName>
</protein>
<accession>A0A1L5F867</accession>
<evidence type="ECO:0000313" key="2">
    <source>
        <dbReference type="Proteomes" id="UP000184604"/>
    </source>
</evidence>
<evidence type="ECO:0000313" key="1">
    <source>
        <dbReference type="EMBL" id="APM39173.1"/>
    </source>
</evidence>